<feature type="region of interest" description="Disordered" evidence="1">
    <location>
        <begin position="261"/>
        <end position="316"/>
    </location>
</feature>
<name>A0A318SP45_9BURK</name>
<evidence type="ECO:0000256" key="1">
    <source>
        <dbReference type="SAM" id="MobiDB-lite"/>
    </source>
</evidence>
<feature type="domain" description="TNT" evidence="2">
    <location>
        <begin position="311"/>
        <end position="403"/>
    </location>
</feature>
<dbReference type="Proteomes" id="UP000247540">
    <property type="component" value="Unassembled WGS sequence"/>
</dbReference>
<evidence type="ECO:0000313" key="4">
    <source>
        <dbReference type="Proteomes" id="UP000247540"/>
    </source>
</evidence>
<dbReference type="AlphaFoldDB" id="A0A318SP45"/>
<gene>
    <name evidence="3" type="ORF">DFQ15_1551</name>
</gene>
<feature type="compositionally biased region" description="Basic and acidic residues" evidence="1">
    <location>
        <begin position="262"/>
        <end position="284"/>
    </location>
</feature>
<evidence type="ECO:0000259" key="2">
    <source>
        <dbReference type="Pfam" id="PF14021"/>
    </source>
</evidence>
<dbReference type="RefSeq" id="WP_146228795.1">
    <property type="nucleotide sequence ID" value="NZ_QJTC01000055.1"/>
</dbReference>
<reference evidence="3 4" key="1">
    <citation type="submission" date="2018-06" db="EMBL/GenBank/DDBJ databases">
        <title>Genomic Encyclopedia of Type Strains, Phase III (KMG-III): the genomes of soil and plant-associated and newly described type strains.</title>
        <authorList>
            <person name="Whitman W."/>
        </authorList>
    </citation>
    <scope>NUCLEOTIDE SEQUENCE [LARGE SCALE GENOMIC DNA]</scope>
    <source>
        <strain evidence="3 4">CECT 7646</strain>
    </source>
</reference>
<proteinExistence type="predicted"/>
<dbReference type="EMBL" id="QJTC01000055">
    <property type="protein sequence ID" value="PYE72702.1"/>
    <property type="molecule type" value="Genomic_DNA"/>
</dbReference>
<accession>A0A318SP45</accession>
<dbReference type="PANTHER" id="PTHR42059:SF1">
    <property type="entry name" value="TNT DOMAIN-CONTAINING PROTEIN"/>
    <property type="match status" value="1"/>
</dbReference>
<protein>
    <submittedName>
        <fullName evidence="3">Uncharacterized protein DUF4237</fullName>
    </submittedName>
</protein>
<evidence type="ECO:0000313" key="3">
    <source>
        <dbReference type="EMBL" id="PYE72702.1"/>
    </source>
</evidence>
<sequence>ALVAIAGTSVGAAVGGGAGAAAAGNATVNNYLKHTDIDALSKQLQKCDQNQDCRKQAIDGAYAVSAVNDKELLNCKATGNCDELKSEYRQGYAAAVNMLDKGVPPEEVGRILNMDSNAQAIIRGGLDQRQCVGQACKDNAAFLVGLGKGLMVLTPGGAVLATGIGSYEVTTAIINNGAGETAISIAKNIAGLPSNIVEGLNSPDPQVRGEALGMALATGSTAAVVGTRLAEQGITAVSNIGRRAEAGRAEAGRAEAAASAKARIDSNARTDDASQYDAYRRDNSSRPGGEWDWQKQAPNNGAVPGSTQSVTIEPGKTLDRYGSRNGEYMSPAGASFEERALPPGKQADPYEKYTVAKPFTATQEVIAPAFGQPGGGVQIRAKIPEKPEGYANINELVRFGYLK</sequence>
<organism evidence="3 4">
    <name type="scientific">Xylophilus ampelinus</name>
    <dbReference type="NCBI Taxonomy" id="54067"/>
    <lineage>
        <taxon>Bacteria</taxon>
        <taxon>Pseudomonadati</taxon>
        <taxon>Pseudomonadota</taxon>
        <taxon>Betaproteobacteria</taxon>
        <taxon>Burkholderiales</taxon>
        <taxon>Xylophilus</taxon>
    </lineage>
</organism>
<dbReference type="PANTHER" id="PTHR42059">
    <property type="entry name" value="TNT DOMAIN-CONTAINING PROTEIN"/>
    <property type="match status" value="1"/>
</dbReference>
<dbReference type="GO" id="GO:0050135">
    <property type="term" value="F:NADP+ nucleosidase activity"/>
    <property type="evidence" value="ECO:0007669"/>
    <property type="project" value="InterPro"/>
</dbReference>
<dbReference type="OrthoDB" id="5666689at2"/>
<comment type="caution">
    <text evidence="3">The sequence shown here is derived from an EMBL/GenBank/DDBJ whole genome shotgun (WGS) entry which is preliminary data.</text>
</comment>
<dbReference type="Pfam" id="PF14021">
    <property type="entry name" value="TNT"/>
    <property type="match status" value="1"/>
</dbReference>
<feature type="non-terminal residue" evidence="3">
    <location>
        <position position="1"/>
    </location>
</feature>
<dbReference type="InterPro" id="IPR025331">
    <property type="entry name" value="TNT"/>
</dbReference>
<keyword evidence="4" id="KW-1185">Reference proteome</keyword>
<dbReference type="InterPro" id="IPR053024">
    <property type="entry name" value="Fungal_surface_NADase"/>
</dbReference>